<evidence type="ECO:0000313" key="4">
    <source>
        <dbReference type="EMBL" id="GAK30749.1"/>
    </source>
</evidence>
<dbReference type="RefSeq" id="WP_027698831.1">
    <property type="nucleotide sequence ID" value="NZ_DF820488.1"/>
</dbReference>
<organism evidence="4 5">
    <name type="scientific">Weissella oryzae (strain DSM 25784 / JCM 18191 / LMG 30913 / SG25)</name>
    <dbReference type="NCBI Taxonomy" id="1329250"/>
    <lineage>
        <taxon>Bacteria</taxon>
        <taxon>Bacillati</taxon>
        <taxon>Bacillota</taxon>
        <taxon>Bacilli</taxon>
        <taxon>Lactobacillales</taxon>
        <taxon>Lactobacillaceae</taxon>
        <taxon>Weissella</taxon>
    </lineage>
</organism>
<keyword evidence="1" id="KW-1133">Transmembrane helix</keyword>
<dbReference type="InterPro" id="IPR013552">
    <property type="entry name" value="Thioester_dom"/>
</dbReference>
<dbReference type="Proteomes" id="UP000030643">
    <property type="component" value="Unassembled WGS sequence"/>
</dbReference>
<keyword evidence="1" id="KW-0472">Membrane</keyword>
<evidence type="ECO:0000313" key="5">
    <source>
        <dbReference type="Proteomes" id="UP000030643"/>
    </source>
</evidence>
<feature type="signal peptide" evidence="2">
    <location>
        <begin position="1"/>
        <end position="35"/>
    </location>
</feature>
<feature type="transmembrane region" description="Helical" evidence="1">
    <location>
        <begin position="600"/>
        <end position="620"/>
    </location>
</feature>
<evidence type="ECO:0000256" key="2">
    <source>
        <dbReference type="SAM" id="SignalP"/>
    </source>
</evidence>
<feature type="domain" description="Thioester" evidence="3">
    <location>
        <begin position="116"/>
        <end position="221"/>
    </location>
</feature>
<dbReference type="OrthoDB" id="1902861at2"/>
<evidence type="ECO:0000256" key="1">
    <source>
        <dbReference type="SAM" id="Phobius"/>
    </source>
</evidence>
<sequence>MYISMKQARKFKRTMALASITISLAGIMAPVVASADTALPTNVTQLMSSKLKSLNGDMNGLGALTYHNGDTSKIGYYVLNGDNAGSMVNNTEHNNVAIGYGGVTPTAVMWLNGQFIYCIQNSKGNPVGKDGVHWDDNLSKYASNLIQDVMVLGFPNASSSDLGFTGENSALHAYMATQYAIWAAEQDGKVESADGGMVDLSSLSDNAGVAQAGYKLYQKAQALEAKGGVASLTADTHDKEEATAKAKLTADLTKAVASKTTELNNKVNADLTSKETAKKSEMQNYMKSVSDKALSTVDNNAKTDAINLLSNGTQAVNGDKYKATATLTNQKYAYLEKTDNTRVFSFSPKATMPKFDLGVSDVHSLVRDKTIDLKVDKNYTGSMTTTASGNLSANTDTGDTINALTIKLDKQLPDGSYLVQDGQKLTSKDGQTYTIKNGVDFEVHVPASADSDTDSLGYEVVGNTVISLSDFKELAKTNLSGKDSVQSSASDTAKVSEEYTYQKGAEVGVIGAGVAGIEGIQNVGTIILNVGATQATDKVEDSQVVKVGKNKDVNANYSDQKEVKVNDSKTATRKASANNKFSWDKDAVAFANTGLTINKYLLAGLVTTLLAGITGVVVYFKKFRKVNVNK</sequence>
<keyword evidence="1" id="KW-0812">Transmembrane</keyword>
<keyword evidence="5" id="KW-1185">Reference proteome</keyword>
<dbReference type="STRING" id="1329250.WOSG25_050210"/>
<accession>A0A069CTG3</accession>
<reference evidence="5" key="1">
    <citation type="journal article" date="2014" name="Genome Announc.">
        <title>Draft genome sequence of Weissella oryzae SG25T, isolated from fermented rice grains.</title>
        <authorList>
            <person name="Tanizawa Y."/>
            <person name="Fujisawa T."/>
            <person name="Mochizuki T."/>
            <person name="Kaminuma E."/>
            <person name="Suzuki Y."/>
            <person name="Nakamura Y."/>
            <person name="Tohno M."/>
        </authorList>
    </citation>
    <scope>NUCLEOTIDE SEQUENCE [LARGE SCALE GENOMIC DNA]</scope>
    <source>
        <strain evidence="5">DSM 25784 / JCM 18191 / LMG 30913 / SG25</strain>
    </source>
</reference>
<name>A0A069CTG3_WEIOS</name>
<gene>
    <name evidence="4" type="ORF">WOSG25_050210</name>
</gene>
<proteinExistence type="predicted"/>
<keyword evidence="2" id="KW-0732">Signal</keyword>
<protein>
    <recommendedName>
        <fullName evidence="3">Thioester domain-containing protein</fullName>
    </recommendedName>
</protein>
<dbReference type="Pfam" id="PF08341">
    <property type="entry name" value="TED"/>
    <property type="match status" value="1"/>
</dbReference>
<dbReference type="AlphaFoldDB" id="A0A069CTG3"/>
<dbReference type="EMBL" id="DF820488">
    <property type="protein sequence ID" value="GAK30749.1"/>
    <property type="molecule type" value="Genomic_DNA"/>
</dbReference>
<evidence type="ECO:0000259" key="3">
    <source>
        <dbReference type="Pfam" id="PF08341"/>
    </source>
</evidence>
<feature type="chain" id="PRO_5001661997" description="Thioester domain-containing protein" evidence="2">
    <location>
        <begin position="36"/>
        <end position="630"/>
    </location>
</feature>